<evidence type="ECO:0000313" key="2">
    <source>
        <dbReference type="EMBL" id="KAL3877353.1"/>
    </source>
</evidence>
<accession>A0ABD3WVT7</accession>
<reference evidence="2 3" key="1">
    <citation type="submission" date="2024-11" db="EMBL/GenBank/DDBJ databases">
        <title>Chromosome-level genome assembly of the freshwater bivalve Anodonta woodiana.</title>
        <authorList>
            <person name="Chen X."/>
        </authorList>
    </citation>
    <scope>NUCLEOTIDE SEQUENCE [LARGE SCALE GENOMIC DNA]</scope>
    <source>
        <strain evidence="2">MN2024</strain>
        <tissue evidence="2">Gills</tissue>
    </source>
</reference>
<dbReference type="Proteomes" id="UP001634394">
    <property type="component" value="Unassembled WGS sequence"/>
</dbReference>
<proteinExistence type="predicted"/>
<evidence type="ECO:0008006" key="4">
    <source>
        <dbReference type="Google" id="ProtNLM"/>
    </source>
</evidence>
<keyword evidence="1" id="KW-0732">Signal</keyword>
<keyword evidence="3" id="KW-1185">Reference proteome</keyword>
<organism evidence="2 3">
    <name type="scientific">Sinanodonta woodiana</name>
    <name type="common">Chinese pond mussel</name>
    <name type="synonym">Anodonta woodiana</name>
    <dbReference type="NCBI Taxonomy" id="1069815"/>
    <lineage>
        <taxon>Eukaryota</taxon>
        <taxon>Metazoa</taxon>
        <taxon>Spiralia</taxon>
        <taxon>Lophotrochozoa</taxon>
        <taxon>Mollusca</taxon>
        <taxon>Bivalvia</taxon>
        <taxon>Autobranchia</taxon>
        <taxon>Heteroconchia</taxon>
        <taxon>Palaeoheterodonta</taxon>
        <taxon>Unionida</taxon>
        <taxon>Unionoidea</taxon>
        <taxon>Unionidae</taxon>
        <taxon>Unioninae</taxon>
        <taxon>Sinanodonta</taxon>
    </lineage>
</organism>
<feature type="signal peptide" evidence="1">
    <location>
        <begin position="1"/>
        <end position="26"/>
    </location>
</feature>
<evidence type="ECO:0000313" key="3">
    <source>
        <dbReference type="Proteomes" id="UP001634394"/>
    </source>
</evidence>
<name>A0ABD3WVT7_SINWO</name>
<comment type="caution">
    <text evidence="2">The sequence shown here is derived from an EMBL/GenBank/DDBJ whole genome shotgun (WGS) entry which is preliminary data.</text>
</comment>
<feature type="chain" id="PRO_5044768536" description="CUB domain-containing protein" evidence="1">
    <location>
        <begin position="27"/>
        <end position="469"/>
    </location>
</feature>
<dbReference type="AlphaFoldDB" id="A0ABD3WVT7"/>
<sequence length="469" mass="54081">MLRCRFIKVIVLIIETVCVTVIRTEGQFSKCFPKNGEVKTRLVCPDGEVIYNPKILVGVSLNRGCNYRHGDCLGSTISLERQVMACHWKRDCIIRISANDNMIQSLDSNANCTSVSPDYFLLRQPYCIPRGMVIDVCKSSPSTIRTNSGVLCSHSQYPYKINPKSRSCSTTIPIALSHTLMMSFEDVQKDSLRFINVWTSLNGTERLLDISKLKTVNFTKRETDKIRIHVNYPSTDTKVAGFIIPFSAYQTDSVQELMKWPKTSIPMIREFGWIKQNRIFDVCGSNETLISGWGVIRSHPSYPWHFSDTIWRCQRNIKIGKNKSLLLRIQDINLDPEQRDKLRLVHVVNGKKTLVADTKNIAEYEQFVIREGYVKIRFTPSRKTKAGRGFIIVFRRFESNAEDYRALTTKRKNTNNLTIDKRAIWQCSLREAYIIWKMHIKNGTRYVEFSTNSCTNSCISTTHHEFLIQ</sequence>
<protein>
    <recommendedName>
        <fullName evidence="4">CUB domain-containing protein</fullName>
    </recommendedName>
</protein>
<gene>
    <name evidence="2" type="ORF">ACJMK2_035075</name>
</gene>
<dbReference type="EMBL" id="JBJQND010000005">
    <property type="protein sequence ID" value="KAL3877353.1"/>
    <property type="molecule type" value="Genomic_DNA"/>
</dbReference>
<evidence type="ECO:0000256" key="1">
    <source>
        <dbReference type="SAM" id="SignalP"/>
    </source>
</evidence>